<dbReference type="Proteomes" id="UP000653674">
    <property type="component" value="Unassembled WGS sequence"/>
</dbReference>
<dbReference type="AlphaFoldDB" id="A0A8J3LSZ8"/>
<gene>
    <name evidence="1" type="ORF">Pfl04_17930</name>
</gene>
<accession>A0A8J3LSZ8</accession>
<proteinExistence type="predicted"/>
<evidence type="ECO:0000313" key="1">
    <source>
        <dbReference type="EMBL" id="GIG73389.1"/>
    </source>
</evidence>
<organism evidence="1 2">
    <name type="scientific">Planosporangium flavigriseum</name>
    <dbReference type="NCBI Taxonomy" id="373681"/>
    <lineage>
        <taxon>Bacteria</taxon>
        <taxon>Bacillati</taxon>
        <taxon>Actinomycetota</taxon>
        <taxon>Actinomycetes</taxon>
        <taxon>Micromonosporales</taxon>
        <taxon>Micromonosporaceae</taxon>
        <taxon>Planosporangium</taxon>
    </lineage>
</organism>
<reference evidence="1" key="1">
    <citation type="submission" date="2021-01" db="EMBL/GenBank/DDBJ databases">
        <title>Whole genome shotgun sequence of Planosporangium flavigriseum NBRC 105377.</title>
        <authorList>
            <person name="Komaki H."/>
            <person name="Tamura T."/>
        </authorList>
    </citation>
    <scope>NUCLEOTIDE SEQUENCE</scope>
    <source>
        <strain evidence="1">NBRC 105377</strain>
    </source>
</reference>
<sequence length="96" mass="10980">MSGMKARHYAPIAPLETEPLGSYTESEQREEALRDALRGVELGTYDQRMIDWAVKRFDNSALRVLVSWLERTRNAGMVSVLEVDKKRQGNPGRFAR</sequence>
<comment type="caution">
    <text evidence="1">The sequence shown here is derived from an EMBL/GenBank/DDBJ whole genome shotgun (WGS) entry which is preliminary data.</text>
</comment>
<keyword evidence="2" id="KW-1185">Reference proteome</keyword>
<evidence type="ECO:0000313" key="2">
    <source>
        <dbReference type="Proteomes" id="UP000653674"/>
    </source>
</evidence>
<dbReference type="EMBL" id="BONU01000009">
    <property type="protein sequence ID" value="GIG73389.1"/>
    <property type="molecule type" value="Genomic_DNA"/>
</dbReference>
<name>A0A8J3LSZ8_9ACTN</name>
<protein>
    <submittedName>
        <fullName evidence="1">Uncharacterized protein</fullName>
    </submittedName>
</protein>